<accession>A0ABV8U2F4</accession>
<evidence type="ECO:0000313" key="2">
    <source>
        <dbReference type="EMBL" id="MFC4337299.1"/>
    </source>
</evidence>
<proteinExistence type="predicted"/>
<dbReference type="EMBL" id="JBHSDK010000028">
    <property type="protein sequence ID" value="MFC4337299.1"/>
    <property type="molecule type" value="Genomic_DNA"/>
</dbReference>
<keyword evidence="3" id="KW-1185">Reference proteome</keyword>
<dbReference type="RefSeq" id="WP_380624144.1">
    <property type="nucleotide sequence ID" value="NZ_JBHSDK010000028.1"/>
</dbReference>
<gene>
    <name evidence="2" type="ORF">ACFPET_19035</name>
</gene>
<reference evidence="3" key="1">
    <citation type="journal article" date="2019" name="Int. J. Syst. Evol. Microbiol.">
        <title>The Global Catalogue of Microorganisms (GCM) 10K type strain sequencing project: providing services to taxonomists for standard genome sequencing and annotation.</title>
        <authorList>
            <consortium name="The Broad Institute Genomics Platform"/>
            <consortium name="The Broad Institute Genome Sequencing Center for Infectious Disease"/>
            <person name="Wu L."/>
            <person name="Ma J."/>
        </authorList>
    </citation>
    <scope>NUCLEOTIDE SEQUENCE [LARGE SCALE GENOMIC DNA]</scope>
    <source>
        <strain evidence="3">IBRC-M 10908</strain>
    </source>
</reference>
<evidence type="ECO:0000256" key="1">
    <source>
        <dbReference type="SAM" id="MobiDB-lite"/>
    </source>
</evidence>
<sequence length="225" mass="24442">MSELEGLKARFLAVKENSNELRALTAALQMDAEEVAAELEAIGANDGQAIETAAKVLEDGRPTFETLDTHADSAVELIDQAMNEQRGAVYRGTTGDVPYTVTVPDKSDPDVFTQPGSFEAENQGSDDDEKKSRFSRFGRKGIKNTENLSKYAKDQGSSIQQSKQSFDPWGPDAKTETQQPHNPTGQTAGNPQHADPNAGDIINTGIVLSAMAIELFSRRRKKGDR</sequence>
<feature type="region of interest" description="Disordered" evidence="1">
    <location>
        <begin position="100"/>
        <end position="201"/>
    </location>
</feature>
<feature type="compositionally biased region" description="Basic residues" evidence="1">
    <location>
        <begin position="133"/>
        <end position="142"/>
    </location>
</feature>
<dbReference type="Proteomes" id="UP001595823">
    <property type="component" value="Unassembled WGS sequence"/>
</dbReference>
<organism evidence="2 3">
    <name type="scientific">Salininema proteolyticum</name>
    <dbReference type="NCBI Taxonomy" id="1607685"/>
    <lineage>
        <taxon>Bacteria</taxon>
        <taxon>Bacillati</taxon>
        <taxon>Actinomycetota</taxon>
        <taxon>Actinomycetes</taxon>
        <taxon>Glycomycetales</taxon>
        <taxon>Glycomycetaceae</taxon>
        <taxon>Salininema</taxon>
    </lineage>
</organism>
<feature type="compositionally biased region" description="Polar residues" evidence="1">
    <location>
        <begin position="176"/>
        <end position="190"/>
    </location>
</feature>
<feature type="compositionally biased region" description="Polar residues" evidence="1">
    <location>
        <begin position="114"/>
        <end position="123"/>
    </location>
</feature>
<comment type="caution">
    <text evidence="2">The sequence shown here is derived from an EMBL/GenBank/DDBJ whole genome shotgun (WGS) entry which is preliminary data.</text>
</comment>
<evidence type="ECO:0000313" key="3">
    <source>
        <dbReference type="Proteomes" id="UP001595823"/>
    </source>
</evidence>
<protein>
    <submittedName>
        <fullName evidence="2">Uncharacterized protein</fullName>
    </submittedName>
</protein>
<feature type="compositionally biased region" description="Polar residues" evidence="1">
    <location>
        <begin position="155"/>
        <end position="165"/>
    </location>
</feature>
<name>A0ABV8U2F4_9ACTN</name>